<evidence type="ECO:0000256" key="2">
    <source>
        <dbReference type="SAM" id="SignalP"/>
    </source>
</evidence>
<organism evidence="4 5">
    <name type="scientific">Cnephaeus nilssonii</name>
    <name type="common">Northern bat</name>
    <name type="synonym">Eptesicus nilssonii</name>
    <dbReference type="NCBI Taxonomy" id="3371016"/>
    <lineage>
        <taxon>Eukaryota</taxon>
        <taxon>Metazoa</taxon>
        <taxon>Chordata</taxon>
        <taxon>Craniata</taxon>
        <taxon>Vertebrata</taxon>
        <taxon>Euteleostomi</taxon>
        <taxon>Mammalia</taxon>
        <taxon>Eutheria</taxon>
        <taxon>Laurasiatheria</taxon>
        <taxon>Chiroptera</taxon>
        <taxon>Yangochiroptera</taxon>
        <taxon>Vespertilionidae</taxon>
        <taxon>Cnephaeus</taxon>
    </lineage>
</organism>
<dbReference type="Pfam" id="PF06121">
    <property type="entry name" value="DUF959"/>
    <property type="match status" value="1"/>
</dbReference>
<evidence type="ECO:0000256" key="1">
    <source>
        <dbReference type="SAM" id="MobiDB-lite"/>
    </source>
</evidence>
<feature type="signal peptide" evidence="2">
    <location>
        <begin position="1"/>
        <end position="25"/>
    </location>
</feature>
<reference evidence="4" key="1">
    <citation type="submission" date="2023-06" db="EMBL/GenBank/DDBJ databases">
        <title>Reference genome for the Northern bat (Eptesicus nilssonii), a most northern bat species.</title>
        <authorList>
            <person name="Laine V.N."/>
            <person name="Pulliainen A.T."/>
            <person name="Lilley T.M."/>
        </authorList>
    </citation>
    <scope>NUCLEOTIDE SEQUENCE</scope>
    <source>
        <strain evidence="4">BLF_Eptnil</strain>
        <tissue evidence="4">Kidney</tissue>
    </source>
</reference>
<sequence length="120" mass="12584">MAPNPSSRLGLPLLLLLLLLTCCLAASPVELLEWLWSTNTDQPIASPVSAAPGSPPVQPTEDTTTQVAPQDGPTERGTAPASPELPLESLEAGQGEASTARPPSWQARTRRGRILLASEP</sequence>
<protein>
    <recommendedName>
        <fullName evidence="3">DUF959 domain-containing protein</fullName>
    </recommendedName>
</protein>
<dbReference type="AlphaFoldDB" id="A0AA40LUN6"/>
<feature type="domain" description="DUF959" evidence="3">
    <location>
        <begin position="19"/>
        <end position="101"/>
    </location>
</feature>
<accession>A0AA40LUN6</accession>
<name>A0AA40LUN6_CNENI</name>
<comment type="caution">
    <text evidence="4">The sequence shown here is derived from an EMBL/GenBank/DDBJ whole genome shotgun (WGS) entry which is preliminary data.</text>
</comment>
<keyword evidence="5" id="KW-1185">Reference proteome</keyword>
<dbReference type="Proteomes" id="UP001177744">
    <property type="component" value="Unassembled WGS sequence"/>
</dbReference>
<keyword evidence="2" id="KW-0732">Signal</keyword>
<evidence type="ECO:0000313" key="5">
    <source>
        <dbReference type="Proteomes" id="UP001177744"/>
    </source>
</evidence>
<evidence type="ECO:0000313" key="4">
    <source>
        <dbReference type="EMBL" id="KAK1344249.1"/>
    </source>
</evidence>
<dbReference type="InterPro" id="IPR010363">
    <property type="entry name" value="DUF959_COL18_N"/>
</dbReference>
<evidence type="ECO:0000259" key="3">
    <source>
        <dbReference type="Pfam" id="PF06121"/>
    </source>
</evidence>
<feature type="region of interest" description="Disordered" evidence="1">
    <location>
        <begin position="42"/>
        <end position="120"/>
    </location>
</feature>
<gene>
    <name evidence="4" type="ORF">QTO34_014814</name>
</gene>
<feature type="compositionally biased region" description="Low complexity" evidence="1">
    <location>
        <begin position="43"/>
        <end position="52"/>
    </location>
</feature>
<feature type="chain" id="PRO_5041365301" description="DUF959 domain-containing protein" evidence="2">
    <location>
        <begin position="26"/>
        <end position="120"/>
    </location>
</feature>
<dbReference type="EMBL" id="JAULJE010000004">
    <property type="protein sequence ID" value="KAK1344249.1"/>
    <property type="molecule type" value="Genomic_DNA"/>
</dbReference>
<proteinExistence type="predicted"/>